<dbReference type="EMBL" id="CAJZBQ010000041">
    <property type="protein sequence ID" value="CAG9326694.1"/>
    <property type="molecule type" value="Genomic_DNA"/>
</dbReference>
<dbReference type="Pfam" id="PF01399">
    <property type="entry name" value="PCI"/>
    <property type="match status" value="1"/>
</dbReference>
<protein>
    <recommendedName>
        <fullName evidence="3">PCI domain-containing protein</fullName>
    </recommendedName>
</protein>
<dbReference type="GO" id="GO:0005634">
    <property type="term" value="C:nucleus"/>
    <property type="evidence" value="ECO:0007669"/>
    <property type="project" value="TreeGrafter"/>
</dbReference>
<dbReference type="PROSITE" id="PS50250">
    <property type="entry name" value="PCI"/>
    <property type="match status" value="1"/>
</dbReference>
<dbReference type="GO" id="GO:0006511">
    <property type="term" value="P:ubiquitin-dependent protein catabolic process"/>
    <property type="evidence" value="ECO:0007669"/>
    <property type="project" value="TreeGrafter"/>
</dbReference>
<dbReference type="Proteomes" id="UP001162131">
    <property type="component" value="Unassembled WGS sequence"/>
</dbReference>
<evidence type="ECO:0000256" key="2">
    <source>
        <dbReference type="ARBA" id="ARBA00022942"/>
    </source>
</evidence>
<keyword evidence="2" id="KW-0647">Proteasome</keyword>
<dbReference type="InterPro" id="IPR035298">
    <property type="entry name" value="PSMD13"/>
</dbReference>
<dbReference type="SUPFAM" id="SSF46785">
    <property type="entry name" value="Winged helix' DNA-binding domain"/>
    <property type="match status" value="1"/>
</dbReference>
<sequence>MEQLAPDIRALYEKRLWHELTEKLLTLDGTVLSNIWPHIIQFSERLNQVKLVILAIKASEWQDPASARVFLENVQATDIQSGLLLRIAIGSQSLKQGNLSEATQMLEAAQKEVEVLSDLDSVLYSHLYGALAEVHKAKKNPELFYRYSLQYLAYTSPEDVKDRENLAFQLAVAVLVAEKIYNLGELMQQPLFKSLEGSKHHWIYELLHLSDQGNVREIEARFPSFPQELKTPELIRKVRILALMEYIFKNDKWLLEFNELGGVMDVPENEIEWLLMKAMALELIKGEIDEVSKTVRVTWLQPRVLDSSRVHLIQQRLGEWKGTVNEVLKHLEDQSKELLE</sequence>
<dbReference type="GO" id="GO:0005829">
    <property type="term" value="C:cytosol"/>
    <property type="evidence" value="ECO:0007669"/>
    <property type="project" value="TreeGrafter"/>
</dbReference>
<comment type="caution">
    <text evidence="4">The sequence shown here is derived from an EMBL/GenBank/DDBJ whole genome shotgun (WGS) entry which is preliminary data.</text>
</comment>
<keyword evidence="5" id="KW-1185">Reference proteome</keyword>
<dbReference type="SMART" id="SM00088">
    <property type="entry name" value="PINT"/>
    <property type="match status" value="1"/>
</dbReference>
<reference evidence="4" key="1">
    <citation type="submission" date="2021-09" db="EMBL/GenBank/DDBJ databases">
        <authorList>
            <consortium name="AG Swart"/>
            <person name="Singh M."/>
            <person name="Singh A."/>
            <person name="Seah K."/>
            <person name="Emmerich C."/>
        </authorList>
    </citation>
    <scope>NUCLEOTIDE SEQUENCE</scope>
    <source>
        <strain evidence="4">ATCC30299</strain>
    </source>
</reference>
<dbReference type="InterPro" id="IPR000717">
    <property type="entry name" value="PCI_dom"/>
</dbReference>
<name>A0AAU9JIH9_9CILI</name>
<dbReference type="AlphaFoldDB" id="A0AAU9JIH9"/>
<proteinExistence type="inferred from homology"/>
<dbReference type="PANTHER" id="PTHR10539:SF0">
    <property type="entry name" value="26S PROTEASOME NON-ATPASE REGULATORY SUBUNIT 13"/>
    <property type="match status" value="1"/>
</dbReference>
<comment type="similarity">
    <text evidence="1">Belongs to the proteasome subunit S11 family.</text>
</comment>
<evidence type="ECO:0000256" key="1">
    <source>
        <dbReference type="ARBA" id="ARBA00006207"/>
    </source>
</evidence>
<evidence type="ECO:0000313" key="5">
    <source>
        <dbReference type="Proteomes" id="UP001162131"/>
    </source>
</evidence>
<dbReference type="GO" id="GO:0008541">
    <property type="term" value="C:proteasome regulatory particle, lid subcomplex"/>
    <property type="evidence" value="ECO:0007669"/>
    <property type="project" value="TreeGrafter"/>
</dbReference>
<dbReference type="InterPro" id="IPR054179">
    <property type="entry name" value="PSD13_N"/>
</dbReference>
<dbReference type="PANTHER" id="PTHR10539">
    <property type="entry name" value="26S PROTEASOME NON-ATPASE REGULATORY SUBUNIT 13"/>
    <property type="match status" value="1"/>
</dbReference>
<feature type="domain" description="PCI" evidence="3">
    <location>
        <begin position="142"/>
        <end position="302"/>
    </location>
</feature>
<accession>A0AAU9JIH9</accession>
<organism evidence="4 5">
    <name type="scientific">Blepharisma stoltei</name>
    <dbReference type="NCBI Taxonomy" id="1481888"/>
    <lineage>
        <taxon>Eukaryota</taxon>
        <taxon>Sar</taxon>
        <taxon>Alveolata</taxon>
        <taxon>Ciliophora</taxon>
        <taxon>Postciliodesmatophora</taxon>
        <taxon>Heterotrichea</taxon>
        <taxon>Heterotrichida</taxon>
        <taxon>Blepharismidae</taxon>
        <taxon>Blepharisma</taxon>
    </lineage>
</organism>
<gene>
    <name evidence="4" type="ORF">BSTOLATCC_MIC41967</name>
</gene>
<dbReference type="Pfam" id="PF22037">
    <property type="entry name" value="PSD13_N"/>
    <property type="match status" value="1"/>
</dbReference>
<dbReference type="GO" id="GO:0005198">
    <property type="term" value="F:structural molecule activity"/>
    <property type="evidence" value="ECO:0007669"/>
    <property type="project" value="TreeGrafter"/>
</dbReference>
<dbReference type="InterPro" id="IPR036390">
    <property type="entry name" value="WH_DNA-bd_sf"/>
</dbReference>
<evidence type="ECO:0000313" key="4">
    <source>
        <dbReference type="EMBL" id="CAG9326694.1"/>
    </source>
</evidence>
<evidence type="ECO:0000259" key="3">
    <source>
        <dbReference type="PROSITE" id="PS50250"/>
    </source>
</evidence>